<proteinExistence type="predicted"/>
<comment type="caution">
    <text evidence="1">The sequence shown here is derived from an EMBL/GenBank/DDBJ whole genome shotgun (WGS) entry which is preliminary data.</text>
</comment>
<sequence>MIGIGGATGGLGVSTLTAAVALRAASAGLRTVAVDTSRWGTALAIALGMESAPGLHWDDLVRSDGALPGEELVGALPRAHGVALLARDGIGSGVWTDLPRHVVHHARRAVAGVADLVLVDLPPVGSGEFLGWASWCHGVWVLVGSSPTTVAVAPALRGTLGALPGDASLLVRGTDRPGGALVPAVEDLTGLPVQGVLADDPTVGRCEREGRPVGAFDGPVREAADTLLLGAVEGVS</sequence>
<protein>
    <submittedName>
        <fullName evidence="1">Uncharacterized protein</fullName>
    </submittedName>
</protein>
<evidence type="ECO:0000313" key="2">
    <source>
        <dbReference type="Proteomes" id="UP000234206"/>
    </source>
</evidence>
<dbReference type="AlphaFoldDB" id="A0A2I1PC41"/>
<name>A0A2I1PC41_9MICO</name>
<dbReference type="EMBL" id="PKIZ01000005">
    <property type="protein sequence ID" value="PKZ42203.1"/>
    <property type="molecule type" value="Genomic_DNA"/>
</dbReference>
<evidence type="ECO:0000313" key="1">
    <source>
        <dbReference type="EMBL" id="PKZ42203.1"/>
    </source>
</evidence>
<reference evidence="1 2" key="1">
    <citation type="submission" date="2017-12" db="EMBL/GenBank/DDBJ databases">
        <title>Phylogenetic diversity of female urinary microbiome.</title>
        <authorList>
            <person name="Thomas-White K."/>
            <person name="Wolfe A.J."/>
        </authorList>
    </citation>
    <scope>NUCLEOTIDE SEQUENCE [LARGE SCALE GENOMIC DNA]</scope>
    <source>
        <strain evidence="1 2">UMB1298</strain>
    </source>
</reference>
<dbReference type="InterPro" id="IPR027417">
    <property type="entry name" value="P-loop_NTPase"/>
</dbReference>
<dbReference type="SUPFAM" id="SSF52540">
    <property type="entry name" value="P-loop containing nucleoside triphosphate hydrolases"/>
    <property type="match status" value="1"/>
</dbReference>
<keyword evidence="2" id="KW-1185">Reference proteome</keyword>
<gene>
    <name evidence="1" type="ORF">CYJ76_03935</name>
</gene>
<dbReference type="Proteomes" id="UP000234206">
    <property type="component" value="Unassembled WGS sequence"/>
</dbReference>
<accession>A0A2I1PC41</accession>
<dbReference type="Gene3D" id="3.40.50.300">
    <property type="entry name" value="P-loop containing nucleotide triphosphate hydrolases"/>
    <property type="match status" value="1"/>
</dbReference>
<organism evidence="1 2">
    <name type="scientific">Kytococcus schroeteri</name>
    <dbReference type="NCBI Taxonomy" id="138300"/>
    <lineage>
        <taxon>Bacteria</taxon>
        <taxon>Bacillati</taxon>
        <taxon>Actinomycetota</taxon>
        <taxon>Actinomycetes</taxon>
        <taxon>Micrococcales</taxon>
        <taxon>Kytococcaceae</taxon>
        <taxon>Kytococcus</taxon>
    </lineage>
</organism>